<organism evidence="2 3">
    <name type="scientific">Caballeronia jiangsuensis</name>
    <dbReference type="NCBI Taxonomy" id="1458357"/>
    <lineage>
        <taxon>Bacteria</taxon>
        <taxon>Pseudomonadati</taxon>
        <taxon>Pseudomonadota</taxon>
        <taxon>Betaproteobacteria</taxon>
        <taxon>Burkholderiales</taxon>
        <taxon>Burkholderiaceae</taxon>
        <taxon>Caballeronia</taxon>
    </lineage>
</organism>
<name>A0ABW9CR66_9BURK</name>
<dbReference type="Proteomes" id="UP001629462">
    <property type="component" value="Unassembled WGS sequence"/>
</dbReference>
<keyword evidence="3" id="KW-1185">Reference proteome</keyword>
<evidence type="ECO:0000313" key="3">
    <source>
        <dbReference type="Proteomes" id="UP001629462"/>
    </source>
</evidence>
<dbReference type="RefSeq" id="WP_250485813.1">
    <property type="nucleotide sequence ID" value="NZ_JAQQDB010000021.1"/>
</dbReference>
<evidence type="ECO:0000256" key="1">
    <source>
        <dbReference type="SAM" id="MobiDB-lite"/>
    </source>
</evidence>
<feature type="compositionally biased region" description="Polar residues" evidence="1">
    <location>
        <begin position="1"/>
        <end position="10"/>
    </location>
</feature>
<reference evidence="2 3" key="1">
    <citation type="journal article" date="2024" name="Chem. Sci.">
        <title>Discovery of megapolipeptins by genome mining of a Burkholderiales bacteria collection.</title>
        <authorList>
            <person name="Paulo B.S."/>
            <person name="Recchia M.J.J."/>
            <person name="Lee S."/>
            <person name="Fergusson C.H."/>
            <person name="Romanowski S.B."/>
            <person name="Hernandez A."/>
            <person name="Krull N."/>
            <person name="Liu D.Y."/>
            <person name="Cavanagh H."/>
            <person name="Bos A."/>
            <person name="Gray C.A."/>
            <person name="Murphy B.T."/>
            <person name="Linington R.G."/>
            <person name="Eustaquio A.S."/>
        </authorList>
    </citation>
    <scope>NUCLEOTIDE SEQUENCE [LARGE SCALE GENOMIC DNA]</scope>
    <source>
        <strain evidence="2 3">RL17-374-BIF-D</strain>
    </source>
</reference>
<gene>
    <name evidence="2" type="ORF">PQR08_21820</name>
</gene>
<accession>A0ABW9CR66</accession>
<protein>
    <submittedName>
        <fullName evidence="2">Uncharacterized protein</fullName>
    </submittedName>
</protein>
<feature type="region of interest" description="Disordered" evidence="1">
    <location>
        <begin position="1"/>
        <end position="37"/>
    </location>
</feature>
<sequence length="130" mass="14400">MPRANGSRNDSTLKRIENAGLDTTKPKLPKPGATREIHTHDINPYDQRIFTAHAANLNGGGLVRASGKIHLQKSPKWQTIAAIFMLQLTRLSVLQTPMPPRFIVAIHRLEITYADSTRGVEPGKYYQGGT</sequence>
<dbReference type="EMBL" id="JAQQDB010000021">
    <property type="protein sequence ID" value="MFM0520075.1"/>
    <property type="molecule type" value="Genomic_DNA"/>
</dbReference>
<evidence type="ECO:0000313" key="2">
    <source>
        <dbReference type="EMBL" id="MFM0520075.1"/>
    </source>
</evidence>
<comment type="caution">
    <text evidence="2">The sequence shown here is derived from an EMBL/GenBank/DDBJ whole genome shotgun (WGS) entry which is preliminary data.</text>
</comment>
<proteinExistence type="predicted"/>